<organism evidence="4">
    <name type="scientific">marine metagenome</name>
    <dbReference type="NCBI Taxonomy" id="408172"/>
    <lineage>
        <taxon>unclassified sequences</taxon>
        <taxon>metagenomes</taxon>
        <taxon>ecological metagenomes</taxon>
    </lineage>
</organism>
<dbReference type="Gene3D" id="1.10.3120.10">
    <property type="entry name" value="Trigger factor, C-terminal domain"/>
    <property type="match status" value="1"/>
</dbReference>
<dbReference type="SUPFAM" id="SSF109998">
    <property type="entry name" value="Triger factor/SurA peptide-binding domain-like"/>
    <property type="match status" value="1"/>
</dbReference>
<dbReference type="GO" id="GO:0003755">
    <property type="term" value="F:peptidyl-prolyl cis-trans isomerase activity"/>
    <property type="evidence" value="ECO:0007669"/>
    <property type="project" value="UniProtKB-KW"/>
</dbReference>
<name>A0A383EUW1_9ZZZZ</name>
<dbReference type="EMBL" id="UINC01228866">
    <property type="protein sequence ID" value="SVE60364.1"/>
    <property type="molecule type" value="Genomic_DNA"/>
</dbReference>
<dbReference type="AlphaFoldDB" id="A0A383EUW1"/>
<dbReference type="InterPro" id="IPR008880">
    <property type="entry name" value="Trigger_fac_C"/>
</dbReference>
<evidence type="ECO:0000313" key="4">
    <source>
        <dbReference type="EMBL" id="SVE60364.1"/>
    </source>
</evidence>
<evidence type="ECO:0000256" key="2">
    <source>
        <dbReference type="ARBA" id="ARBA00023235"/>
    </source>
</evidence>
<keyword evidence="1" id="KW-0697">Rotamase</keyword>
<dbReference type="Pfam" id="PF05698">
    <property type="entry name" value="Trigger_C"/>
    <property type="match status" value="1"/>
</dbReference>
<accession>A0A383EUW1</accession>
<keyword evidence="2" id="KW-0413">Isomerase</keyword>
<reference evidence="4" key="1">
    <citation type="submission" date="2018-05" db="EMBL/GenBank/DDBJ databases">
        <authorList>
            <person name="Lanie J.A."/>
            <person name="Ng W.-L."/>
            <person name="Kazmierczak K.M."/>
            <person name="Andrzejewski T.M."/>
            <person name="Davidsen T.M."/>
            <person name="Wayne K.J."/>
            <person name="Tettelin H."/>
            <person name="Glass J.I."/>
            <person name="Rusch D."/>
            <person name="Podicherti R."/>
            <person name="Tsui H.-C.T."/>
            <person name="Winkler M.E."/>
        </authorList>
    </citation>
    <scope>NUCLEOTIDE SEQUENCE</scope>
</reference>
<dbReference type="GO" id="GO:0006457">
    <property type="term" value="P:protein folding"/>
    <property type="evidence" value="ECO:0007669"/>
    <property type="project" value="InterPro"/>
</dbReference>
<protein>
    <recommendedName>
        <fullName evidence="3">Trigger factor C-terminal domain-containing protein</fullName>
    </recommendedName>
</protein>
<dbReference type="InterPro" id="IPR027304">
    <property type="entry name" value="Trigger_fact/SurA_dom_sf"/>
</dbReference>
<proteinExistence type="predicted"/>
<dbReference type="InterPro" id="IPR037041">
    <property type="entry name" value="Trigger_fac_C_sf"/>
</dbReference>
<feature type="domain" description="Trigger factor C-terminal" evidence="3">
    <location>
        <begin position="1"/>
        <end position="152"/>
    </location>
</feature>
<feature type="non-terminal residue" evidence="4">
    <location>
        <position position="1"/>
    </location>
</feature>
<evidence type="ECO:0000256" key="1">
    <source>
        <dbReference type="ARBA" id="ARBA00023110"/>
    </source>
</evidence>
<sequence length="171" mass="20015">LNDFRKEVRKRLEGDLKNLLKNKINQNIFDSLILENTFDVPRAMIDAEVNNLRLEAAKRIGIDPKDADEEKFPSNSFQEEAERRVRIGVLLNKIIQDRQIKPSSDRVKEIIEERASHYKEPEQVINWYYSNDEQLRNIESISLEEQVVDILVAEAKGIEETLTYEECIRGN</sequence>
<dbReference type="GO" id="GO:0015031">
    <property type="term" value="P:protein transport"/>
    <property type="evidence" value="ECO:0007669"/>
    <property type="project" value="InterPro"/>
</dbReference>
<evidence type="ECO:0000259" key="3">
    <source>
        <dbReference type="Pfam" id="PF05698"/>
    </source>
</evidence>
<gene>
    <name evidence="4" type="ORF">METZ01_LOCUS513218</name>
</gene>